<dbReference type="AlphaFoldDB" id="T0GMN1"/>
<dbReference type="RefSeq" id="WP_021239469.1">
    <property type="nucleotide sequence ID" value="NZ_ATHO01000149.1"/>
</dbReference>
<sequence>MINPDQRAAAFIPSAPPVVMDDVYTPDQIDGLLDAVRAGPPRRLLTAELFSSAEELMIATSGSVAEGVTLDQFLDPMFRGDLGQHGASFHPGADAVLYNEKLLNWARRYRKTDYVCARQLHFNVASPMKCQDPGHYDSPSFRGLSHTNTPIWLLSVMANSRLFEEYKSKLVAVVTWFWRTSDQGGFTYWPDGADKAPQRIAAPLWNRGIVAENESMFHRGESIGTPDQWGVPGLTFDSVFEGDPDSASGWRMRSGDTVIGRFATEELRWLFHWTALTFTDYQDFKRHVDHLDDLTHERVIDTLLRDLRGQGIGIATPSDPLHDEEFKMTLLRNYAIGSPKIYPPEAPVYRAAA</sequence>
<dbReference type="Proteomes" id="UP000015525">
    <property type="component" value="Unassembled WGS sequence"/>
</dbReference>
<name>T0GMN1_9SPHN</name>
<proteinExistence type="predicted"/>
<dbReference type="EMBL" id="ATHO01000149">
    <property type="protein sequence ID" value="EQB01942.1"/>
    <property type="molecule type" value="Genomic_DNA"/>
</dbReference>
<protein>
    <submittedName>
        <fullName evidence="1">Uncharacterized protein</fullName>
    </submittedName>
</protein>
<dbReference type="PATRIC" id="fig|1329909.3.peg.3300"/>
<gene>
    <name evidence="1" type="ORF">L288_17120</name>
</gene>
<keyword evidence="2" id="KW-1185">Reference proteome</keyword>
<evidence type="ECO:0000313" key="1">
    <source>
        <dbReference type="EMBL" id="EQB01942.1"/>
    </source>
</evidence>
<evidence type="ECO:0000313" key="2">
    <source>
        <dbReference type="Proteomes" id="UP000015525"/>
    </source>
</evidence>
<reference evidence="1 2" key="1">
    <citation type="journal article" date="2013" name="Genome Announc.">
        <title>Draft Genome Sequence of Sphingobium quisquiliarum Strain P25T, a Novel Hexachlorocyclohexane (HCH)-Degrading Bacterium Isolated from an HCH Dumpsite.</title>
        <authorList>
            <person name="Kumar Singh A."/>
            <person name="Sangwan N."/>
            <person name="Sharma A."/>
            <person name="Gupta V."/>
            <person name="Khurana J.P."/>
            <person name="Lal R."/>
        </authorList>
    </citation>
    <scope>NUCLEOTIDE SEQUENCE [LARGE SCALE GENOMIC DNA]</scope>
    <source>
        <strain evidence="1 2">P25</strain>
    </source>
</reference>
<comment type="caution">
    <text evidence="1">The sequence shown here is derived from an EMBL/GenBank/DDBJ whole genome shotgun (WGS) entry which is preliminary data.</text>
</comment>
<accession>T0GMN1</accession>
<organism evidence="1 2">
    <name type="scientific">Sphingobium quisquiliarum P25</name>
    <dbReference type="NCBI Taxonomy" id="1329909"/>
    <lineage>
        <taxon>Bacteria</taxon>
        <taxon>Pseudomonadati</taxon>
        <taxon>Pseudomonadota</taxon>
        <taxon>Alphaproteobacteria</taxon>
        <taxon>Sphingomonadales</taxon>
        <taxon>Sphingomonadaceae</taxon>
        <taxon>Sphingobium</taxon>
    </lineage>
</organism>